<name>A0A0K0FTL8_STRVS</name>
<dbReference type="GO" id="GO:0006508">
    <property type="term" value="P:proteolysis"/>
    <property type="evidence" value="ECO:0007669"/>
    <property type="project" value="UniProtKB-KW"/>
</dbReference>
<keyword evidence="6" id="KW-1185">Reference proteome</keyword>
<dbReference type="PANTHER" id="PTHR10127">
    <property type="entry name" value="DISCOIDIN, CUB, EGF, LAMININ , AND ZINC METALLOPROTEASE DOMAIN CONTAINING"/>
    <property type="match status" value="1"/>
</dbReference>
<keyword evidence="4" id="KW-1133">Transmembrane helix</keyword>
<dbReference type="GO" id="GO:0008270">
    <property type="term" value="F:zinc ion binding"/>
    <property type="evidence" value="ECO:0007669"/>
    <property type="project" value="UniProtKB-UniRule"/>
</dbReference>
<dbReference type="InterPro" id="IPR006026">
    <property type="entry name" value="Peptidase_Metallo"/>
</dbReference>
<protein>
    <recommendedName>
        <fullName evidence="3">Metalloendopeptidase</fullName>
        <ecNumber evidence="3">3.4.24.-</ecNumber>
    </recommendedName>
</protein>
<keyword evidence="4" id="KW-0472">Membrane</keyword>
<keyword evidence="4" id="KW-0812">Transmembrane</keyword>
<dbReference type="EC" id="3.4.24.-" evidence="3"/>
<dbReference type="AlphaFoldDB" id="A0A0K0FTL8"/>
<evidence type="ECO:0000256" key="4">
    <source>
        <dbReference type="SAM" id="Phobius"/>
    </source>
</evidence>
<feature type="binding site" evidence="2">
    <location>
        <position position="192"/>
    </location>
    <ligand>
        <name>Zn(2+)</name>
        <dbReference type="ChEBI" id="CHEBI:29105"/>
        <note>catalytic</note>
    </ligand>
</feature>
<dbReference type="PRINTS" id="PR00480">
    <property type="entry name" value="ASTACIN"/>
</dbReference>
<dbReference type="Gene3D" id="3.40.390.10">
    <property type="entry name" value="Collagenase (Catalytic Domain)"/>
    <property type="match status" value="1"/>
</dbReference>
<dbReference type="PROSITE" id="PS51864">
    <property type="entry name" value="ASTACIN"/>
    <property type="match status" value="1"/>
</dbReference>
<reference evidence="7" key="2">
    <citation type="submission" date="2015-08" db="UniProtKB">
        <authorList>
            <consortium name="WormBaseParasite"/>
        </authorList>
    </citation>
    <scope>IDENTIFICATION</scope>
</reference>
<dbReference type="GO" id="GO:0004222">
    <property type="term" value="F:metalloendopeptidase activity"/>
    <property type="evidence" value="ECO:0007669"/>
    <property type="project" value="UniProtKB-UniRule"/>
</dbReference>
<feature type="binding site" evidence="2">
    <location>
        <position position="202"/>
    </location>
    <ligand>
        <name>Zn(2+)</name>
        <dbReference type="ChEBI" id="CHEBI:29105"/>
        <note>catalytic</note>
    </ligand>
</feature>
<feature type="binding site" evidence="2">
    <location>
        <position position="196"/>
    </location>
    <ligand>
        <name>Zn(2+)</name>
        <dbReference type="ChEBI" id="CHEBI:29105"/>
        <note>catalytic</note>
    </ligand>
</feature>
<dbReference type="PANTHER" id="PTHR10127:SF802">
    <property type="entry name" value="ZINC METALLOPROTEINASE NAS-10"/>
    <property type="match status" value="1"/>
</dbReference>
<keyword evidence="2 3" id="KW-0378">Hydrolase</keyword>
<evidence type="ECO:0000256" key="3">
    <source>
        <dbReference type="RuleBase" id="RU361183"/>
    </source>
</evidence>
<evidence type="ECO:0000256" key="2">
    <source>
        <dbReference type="PROSITE-ProRule" id="PRU01211"/>
    </source>
</evidence>
<evidence type="ECO:0000256" key="1">
    <source>
        <dbReference type="ARBA" id="ARBA00023157"/>
    </source>
</evidence>
<dbReference type="InterPro" id="IPR024079">
    <property type="entry name" value="MetalloPept_cat_dom_sf"/>
</dbReference>
<keyword evidence="2 3" id="KW-0479">Metal-binding</keyword>
<keyword evidence="1" id="KW-1015">Disulfide bond</keyword>
<dbReference type="SUPFAM" id="SSF55486">
    <property type="entry name" value="Metalloproteases ('zincins'), catalytic domain"/>
    <property type="match status" value="1"/>
</dbReference>
<evidence type="ECO:0000313" key="6">
    <source>
        <dbReference type="Proteomes" id="UP000035680"/>
    </source>
</evidence>
<evidence type="ECO:0000313" key="7">
    <source>
        <dbReference type="WBParaSite" id="SVE_1567900.1"/>
    </source>
</evidence>
<feature type="domain" description="Peptidase M12A" evidence="5">
    <location>
        <begin position="102"/>
        <end position="293"/>
    </location>
</feature>
<accession>A0A0K0FTL8</accession>
<feature type="active site" evidence="2">
    <location>
        <position position="193"/>
    </location>
</feature>
<proteinExistence type="predicted"/>
<keyword evidence="2 3" id="KW-0862">Zinc</keyword>
<comment type="cofactor">
    <cofactor evidence="2 3">
        <name>Zn(2+)</name>
        <dbReference type="ChEBI" id="CHEBI:29105"/>
    </cofactor>
    <text evidence="2 3">Binds 1 zinc ion per subunit.</text>
</comment>
<reference evidence="6" key="1">
    <citation type="submission" date="2014-07" db="EMBL/GenBank/DDBJ databases">
        <authorList>
            <person name="Martin A.A"/>
            <person name="De Silva N."/>
        </authorList>
    </citation>
    <scope>NUCLEOTIDE SEQUENCE</scope>
</reference>
<dbReference type="WBParaSite" id="SVE_1567900.1">
    <property type="protein sequence ID" value="SVE_1567900.1"/>
    <property type="gene ID" value="SVE_1567900"/>
</dbReference>
<sequence length="443" mass="51284">MDFYSILGIFLPIIFLNNIITPIMNNSILSTKNSGNFLFEANESNSWKKTNKSLNNILFNKTTRTDVYNSSKTFLFVKENKVIDNDYAATNNSDSQKTITKRAVQFRKSHKWNFPIKYKIKNNILRRAVKSGLNFIMKETCIKFEEVDRVVGNGLIYQYGGVCASVVGKNPSGRPQEIYLSSNCINSPSVQHETLHALGLEHEMSRHDRDNYIKIQRHNLHPSGYINFISEPFTKTYDLRYDYGSIMHYDRFSYGNGIAFTIIPKNYNYLKTIGQSSEASFNDIKLVNLHYCSNSCNKKKINCLNFGYLNPNNCTCKCPTMYSGTYCQKIKRSSSNCPKQTLYAGSREQQLIVQGRKNCYFQIIAQDDFRTKIHIESYNLHFQRVCQPNMGLEIKFLKDKSVSGVRFCEQGRNKIVTSEKQLTLIQYVGYAPYHYVKIRYIRV</sequence>
<dbReference type="SMART" id="SM00235">
    <property type="entry name" value="ZnMc"/>
    <property type="match status" value="1"/>
</dbReference>
<evidence type="ECO:0000259" key="5">
    <source>
        <dbReference type="PROSITE" id="PS51864"/>
    </source>
</evidence>
<dbReference type="Pfam" id="PF01400">
    <property type="entry name" value="Astacin"/>
    <property type="match status" value="1"/>
</dbReference>
<dbReference type="Proteomes" id="UP000035680">
    <property type="component" value="Unassembled WGS sequence"/>
</dbReference>
<dbReference type="InterPro" id="IPR001506">
    <property type="entry name" value="Peptidase_M12A"/>
</dbReference>
<comment type="caution">
    <text evidence="2">Lacks conserved residue(s) required for the propagation of feature annotation.</text>
</comment>
<keyword evidence="2 3" id="KW-0645">Protease</keyword>
<keyword evidence="2 3" id="KW-0482">Metalloprotease</keyword>
<feature type="transmembrane region" description="Helical" evidence="4">
    <location>
        <begin position="6"/>
        <end position="24"/>
    </location>
</feature>
<organism evidence="6 7">
    <name type="scientific">Strongyloides venezuelensis</name>
    <name type="common">Threadworm</name>
    <dbReference type="NCBI Taxonomy" id="75913"/>
    <lineage>
        <taxon>Eukaryota</taxon>
        <taxon>Metazoa</taxon>
        <taxon>Ecdysozoa</taxon>
        <taxon>Nematoda</taxon>
        <taxon>Chromadorea</taxon>
        <taxon>Rhabditida</taxon>
        <taxon>Tylenchina</taxon>
        <taxon>Panagrolaimomorpha</taxon>
        <taxon>Strongyloidoidea</taxon>
        <taxon>Strongyloididae</taxon>
        <taxon>Strongyloides</taxon>
    </lineage>
</organism>